<name>A0A7N2N5M7_QUELO</name>
<dbReference type="FunCoup" id="A0A7N2N5M7">
    <property type="interactions" value="12"/>
</dbReference>
<dbReference type="CDD" id="cd14702">
    <property type="entry name" value="bZIP_plant_GBF1"/>
    <property type="match status" value="1"/>
</dbReference>
<feature type="domain" description="BZIP" evidence="8">
    <location>
        <begin position="61"/>
        <end position="113"/>
    </location>
</feature>
<sequence length="148" mass="17203">MSVFFSQEPVQFQCPVPEETRFTPDELQEILSLLESSGGDSVSLSPNSGSEGSSRAVYNDNERRLRRMISNRESARRSRWRKKKHVENLSSQMNQLELENQELKKRLGSALRQCHVVWGENERLRFESVALQARLSNLYRILFTMQAQ</sequence>
<evidence type="ECO:0000256" key="5">
    <source>
        <dbReference type="ARBA" id="ARBA00023242"/>
    </source>
</evidence>
<dbReference type="SMART" id="SM00338">
    <property type="entry name" value="BRLZ"/>
    <property type="match status" value="1"/>
</dbReference>
<evidence type="ECO:0000256" key="6">
    <source>
        <dbReference type="SAM" id="Coils"/>
    </source>
</evidence>
<dbReference type="PROSITE" id="PS50217">
    <property type="entry name" value="BZIP"/>
    <property type="match status" value="1"/>
</dbReference>
<accession>A0A7N2N5M7</accession>
<dbReference type="OrthoDB" id="551672at2759"/>
<dbReference type="InterPro" id="IPR045314">
    <property type="entry name" value="bZIP_plant_GBF1"/>
</dbReference>
<dbReference type="InterPro" id="IPR004827">
    <property type="entry name" value="bZIP"/>
</dbReference>
<evidence type="ECO:0000256" key="3">
    <source>
        <dbReference type="ARBA" id="ARBA00023125"/>
    </source>
</evidence>
<dbReference type="InParanoid" id="A0A7N2N5M7"/>
<feature type="coiled-coil region" evidence="6">
    <location>
        <begin position="86"/>
        <end position="113"/>
    </location>
</feature>
<dbReference type="GO" id="GO:0000976">
    <property type="term" value="F:transcription cis-regulatory region binding"/>
    <property type="evidence" value="ECO:0007669"/>
    <property type="project" value="TreeGrafter"/>
</dbReference>
<dbReference type="PANTHER" id="PTHR45764">
    <property type="entry name" value="BZIP TRANSCRIPTION FACTOR 44"/>
    <property type="match status" value="1"/>
</dbReference>
<evidence type="ECO:0000256" key="2">
    <source>
        <dbReference type="ARBA" id="ARBA00023015"/>
    </source>
</evidence>
<dbReference type="GeneID" id="115970058"/>
<keyword evidence="6" id="KW-0175">Coiled coil</keyword>
<comment type="subcellular location">
    <subcellularLocation>
        <location evidence="1">Nucleus</location>
    </subcellularLocation>
</comment>
<dbReference type="GO" id="GO:0003700">
    <property type="term" value="F:DNA-binding transcription factor activity"/>
    <property type="evidence" value="ECO:0007669"/>
    <property type="project" value="InterPro"/>
</dbReference>
<feature type="region of interest" description="Disordered" evidence="7">
    <location>
        <begin position="37"/>
        <end position="56"/>
    </location>
</feature>
<proteinExistence type="predicted"/>
<dbReference type="Gramene" id="QL12p038475:mrna">
    <property type="protein sequence ID" value="QL12p038475:mrna:CDS:2"/>
    <property type="gene ID" value="QL12p038475"/>
</dbReference>
<keyword evidence="4" id="KW-0804">Transcription</keyword>
<dbReference type="FunFam" id="1.20.5.170:FF:000020">
    <property type="entry name" value="BZIP transcription factor"/>
    <property type="match status" value="1"/>
</dbReference>
<dbReference type="Pfam" id="PF00170">
    <property type="entry name" value="bZIP_1"/>
    <property type="match status" value="1"/>
</dbReference>
<evidence type="ECO:0000256" key="1">
    <source>
        <dbReference type="ARBA" id="ARBA00004123"/>
    </source>
</evidence>
<dbReference type="RefSeq" id="XP_030945585.1">
    <property type="nucleotide sequence ID" value="XM_031089725.1"/>
</dbReference>
<reference evidence="9" key="2">
    <citation type="submission" date="2021-01" db="UniProtKB">
        <authorList>
            <consortium name="EnsemblPlants"/>
        </authorList>
    </citation>
    <scope>IDENTIFICATION</scope>
</reference>
<dbReference type="PANTHER" id="PTHR45764:SF52">
    <property type="entry name" value="BASIC LEUCINE ZIPPER 4"/>
    <property type="match status" value="1"/>
</dbReference>
<protein>
    <recommendedName>
        <fullName evidence="8">BZIP domain-containing protein</fullName>
    </recommendedName>
</protein>
<dbReference type="AlphaFoldDB" id="A0A7N2N5M7"/>
<keyword evidence="5" id="KW-0539">Nucleus</keyword>
<evidence type="ECO:0000259" key="8">
    <source>
        <dbReference type="PROSITE" id="PS50217"/>
    </source>
</evidence>
<keyword evidence="10" id="KW-1185">Reference proteome</keyword>
<dbReference type="PROSITE" id="PS00036">
    <property type="entry name" value="BZIP_BASIC"/>
    <property type="match status" value="1"/>
</dbReference>
<dbReference type="EMBL" id="LRBV02000012">
    <property type="status" value="NOT_ANNOTATED_CDS"/>
    <property type="molecule type" value="Genomic_DNA"/>
</dbReference>
<feature type="compositionally biased region" description="Low complexity" evidence="7">
    <location>
        <begin position="37"/>
        <end position="54"/>
    </location>
</feature>
<dbReference type="GO" id="GO:0045893">
    <property type="term" value="P:positive regulation of DNA-templated transcription"/>
    <property type="evidence" value="ECO:0007669"/>
    <property type="project" value="TreeGrafter"/>
</dbReference>
<dbReference type="GO" id="GO:0005634">
    <property type="term" value="C:nucleus"/>
    <property type="evidence" value="ECO:0007669"/>
    <property type="project" value="UniProtKB-SubCell"/>
</dbReference>
<keyword evidence="3" id="KW-0238">DNA-binding</keyword>
<keyword evidence="2" id="KW-0805">Transcription regulation</keyword>
<dbReference type="EnsemblPlants" id="QL12p038475:mrna">
    <property type="protein sequence ID" value="QL12p038475:mrna:CDS:2"/>
    <property type="gene ID" value="QL12p038475"/>
</dbReference>
<dbReference type="GO" id="GO:0046982">
    <property type="term" value="F:protein heterodimerization activity"/>
    <property type="evidence" value="ECO:0007669"/>
    <property type="project" value="UniProtKB-ARBA"/>
</dbReference>
<dbReference type="SUPFAM" id="SSF57959">
    <property type="entry name" value="Leucine zipper domain"/>
    <property type="match status" value="1"/>
</dbReference>
<evidence type="ECO:0000256" key="4">
    <source>
        <dbReference type="ARBA" id="ARBA00023163"/>
    </source>
</evidence>
<reference evidence="9 10" key="1">
    <citation type="journal article" date="2016" name="G3 (Bethesda)">
        <title>First Draft Assembly and Annotation of the Genome of a California Endemic Oak Quercus lobata Nee (Fagaceae).</title>
        <authorList>
            <person name="Sork V.L."/>
            <person name="Fitz-Gibbon S.T."/>
            <person name="Puiu D."/>
            <person name="Crepeau M."/>
            <person name="Gugger P.F."/>
            <person name="Sherman R."/>
            <person name="Stevens K."/>
            <person name="Langley C.H."/>
            <person name="Pellegrini M."/>
            <person name="Salzberg S.L."/>
        </authorList>
    </citation>
    <scope>NUCLEOTIDE SEQUENCE [LARGE SCALE GENOMIC DNA]</scope>
    <source>
        <strain evidence="9 10">cv. SW786</strain>
    </source>
</reference>
<evidence type="ECO:0000313" key="9">
    <source>
        <dbReference type="EnsemblPlants" id="QL12p038475:mrna:CDS:2"/>
    </source>
</evidence>
<dbReference type="OMA" id="LEPVHIC"/>
<dbReference type="InterPro" id="IPR046347">
    <property type="entry name" value="bZIP_sf"/>
</dbReference>
<dbReference type="Proteomes" id="UP000594261">
    <property type="component" value="Chromosome 12"/>
</dbReference>
<evidence type="ECO:0000256" key="7">
    <source>
        <dbReference type="SAM" id="MobiDB-lite"/>
    </source>
</evidence>
<dbReference type="Gene3D" id="1.20.5.170">
    <property type="match status" value="1"/>
</dbReference>
<evidence type="ECO:0000313" key="10">
    <source>
        <dbReference type="Proteomes" id="UP000594261"/>
    </source>
</evidence>
<gene>
    <name evidence="9" type="primary">LOC115970058</name>
</gene>
<organism evidence="9 10">
    <name type="scientific">Quercus lobata</name>
    <name type="common">Valley oak</name>
    <dbReference type="NCBI Taxonomy" id="97700"/>
    <lineage>
        <taxon>Eukaryota</taxon>
        <taxon>Viridiplantae</taxon>
        <taxon>Streptophyta</taxon>
        <taxon>Embryophyta</taxon>
        <taxon>Tracheophyta</taxon>
        <taxon>Spermatophyta</taxon>
        <taxon>Magnoliopsida</taxon>
        <taxon>eudicotyledons</taxon>
        <taxon>Gunneridae</taxon>
        <taxon>Pentapetalae</taxon>
        <taxon>rosids</taxon>
        <taxon>fabids</taxon>
        <taxon>Fagales</taxon>
        <taxon>Fagaceae</taxon>
        <taxon>Quercus</taxon>
    </lineage>
</organism>
<dbReference type="KEGG" id="qlo:115970058"/>